<accession>A0A5B7GML0</accession>
<dbReference type="Proteomes" id="UP000324222">
    <property type="component" value="Unassembled WGS sequence"/>
</dbReference>
<name>A0A5B7GML0_PORTR</name>
<protein>
    <submittedName>
        <fullName evidence="2">Uncharacterized protein</fullName>
    </submittedName>
</protein>
<feature type="compositionally biased region" description="Polar residues" evidence="1">
    <location>
        <begin position="46"/>
        <end position="59"/>
    </location>
</feature>
<feature type="region of interest" description="Disordered" evidence="1">
    <location>
        <begin position="13"/>
        <end position="94"/>
    </location>
</feature>
<dbReference type="AlphaFoldDB" id="A0A5B7GML0"/>
<organism evidence="2 3">
    <name type="scientific">Portunus trituberculatus</name>
    <name type="common">Swimming crab</name>
    <name type="synonym">Neptunus trituberculatus</name>
    <dbReference type="NCBI Taxonomy" id="210409"/>
    <lineage>
        <taxon>Eukaryota</taxon>
        <taxon>Metazoa</taxon>
        <taxon>Ecdysozoa</taxon>
        <taxon>Arthropoda</taxon>
        <taxon>Crustacea</taxon>
        <taxon>Multicrustacea</taxon>
        <taxon>Malacostraca</taxon>
        <taxon>Eumalacostraca</taxon>
        <taxon>Eucarida</taxon>
        <taxon>Decapoda</taxon>
        <taxon>Pleocyemata</taxon>
        <taxon>Brachyura</taxon>
        <taxon>Eubrachyura</taxon>
        <taxon>Portunoidea</taxon>
        <taxon>Portunidae</taxon>
        <taxon>Portuninae</taxon>
        <taxon>Portunus</taxon>
    </lineage>
</organism>
<comment type="caution">
    <text evidence="2">The sequence shown here is derived from an EMBL/GenBank/DDBJ whole genome shotgun (WGS) entry which is preliminary data.</text>
</comment>
<reference evidence="2 3" key="1">
    <citation type="submission" date="2019-05" db="EMBL/GenBank/DDBJ databases">
        <title>Another draft genome of Portunus trituberculatus and its Hox gene families provides insights of decapod evolution.</title>
        <authorList>
            <person name="Jeong J.-H."/>
            <person name="Song I."/>
            <person name="Kim S."/>
            <person name="Choi T."/>
            <person name="Kim D."/>
            <person name="Ryu S."/>
            <person name="Kim W."/>
        </authorList>
    </citation>
    <scope>NUCLEOTIDE SEQUENCE [LARGE SCALE GENOMIC DNA]</scope>
    <source>
        <tissue evidence="2">Muscle</tissue>
    </source>
</reference>
<dbReference type="EMBL" id="VSRR010015915">
    <property type="protein sequence ID" value="MPC58705.1"/>
    <property type="molecule type" value="Genomic_DNA"/>
</dbReference>
<evidence type="ECO:0000313" key="3">
    <source>
        <dbReference type="Proteomes" id="UP000324222"/>
    </source>
</evidence>
<evidence type="ECO:0000256" key="1">
    <source>
        <dbReference type="SAM" id="MobiDB-lite"/>
    </source>
</evidence>
<keyword evidence="3" id="KW-1185">Reference proteome</keyword>
<sequence length="186" mass="19884">MWIYVASFASTHEQRHASARHGRHPPSNQVQENPSRPPIPALSVHDGQSSRAPQFTPATNEREPTPASSVRGDSHCEQPLPPATATSYSQQPLAKVRGSCSLNRARVPGPIKMEIRAKFMEENRLGNAPLPPPPPVVIATHSTAQHTTPPQPCTPFISLSVTTKTAGSNAVSLESKVAVGTANFPP</sequence>
<gene>
    <name evidence="2" type="ORF">E2C01_052712</name>
</gene>
<evidence type="ECO:0000313" key="2">
    <source>
        <dbReference type="EMBL" id="MPC58705.1"/>
    </source>
</evidence>
<proteinExistence type="predicted"/>